<feature type="domain" description="DUF7804" evidence="1">
    <location>
        <begin position="81"/>
        <end position="162"/>
    </location>
</feature>
<evidence type="ECO:0000259" key="1">
    <source>
        <dbReference type="Pfam" id="PF25089"/>
    </source>
</evidence>
<dbReference type="KEGG" id="zju:107414010"/>
<evidence type="ECO:0000313" key="3">
    <source>
        <dbReference type="RefSeq" id="XP_015877577.1"/>
    </source>
</evidence>
<keyword evidence="2" id="KW-1185">Reference proteome</keyword>
<dbReference type="FunCoup" id="A0A6P3ZHB6">
    <property type="interactions" value="2"/>
</dbReference>
<dbReference type="PANTHER" id="PTHR35127">
    <property type="entry name" value="OS03G0736900 PROTEIN"/>
    <property type="match status" value="1"/>
</dbReference>
<dbReference type="GeneID" id="107414010"/>
<reference evidence="3" key="1">
    <citation type="submission" date="2025-08" db="UniProtKB">
        <authorList>
            <consortium name="RefSeq"/>
        </authorList>
    </citation>
    <scope>IDENTIFICATION</scope>
    <source>
        <tissue evidence="3">Seedling</tissue>
    </source>
</reference>
<protein>
    <submittedName>
        <fullName evidence="3">Uncharacterized protein LOC107414010</fullName>
    </submittedName>
</protein>
<dbReference type="InterPro" id="IPR056706">
    <property type="entry name" value="DUF7804"/>
</dbReference>
<dbReference type="Pfam" id="PF25089">
    <property type="entry name" value="DUF7804"/>
    <property type="match status" value="1"/>
</dbReference>
<evidence type="ECO:0000313" key="2">
    <source>
        <dbReference type="Proteomes" id="UP001652623"/>
    </source>
</evidence>
<name>A0A6P3ZHB6_ZIZJJ</name>
<dbReference type="RefSeq" id="XP_015877577.1">
    <property type="nucleotide sequence ID" value="XM_016022091.4"/>
</dbReference>
<gene>
    <name evidence="3" type="primary">LOC107414010</name>
</gene>
<organism evidence="2 3">
    <name type="scientific">Ziziphus jujuba</name>
    <name type="common">Chinese jujube</name>
    <name type="synonym">Ziziphus sativa</name>
    <dbReference type="NCBI Taxonomy" id="326968"/>
    <lineage>
        <taxon>Eukaryota</taxon>
        <taxon>Viridiplantae</taxon>
        <taxon>Streptophyta</taxon>
        <taxon>Embryophyta</taxon>
        <taxon>Tracheophyta</taxon>
        <taxon>Spermatophyta</taxon>
        <taxon>Magnoliopsida</taxon>
        <taxon>eudicotyledons</taxon>
        <taxon>Gunneridae</taxon>
        <taxon>Pentapetalae</taxon>
        <taxon>rosids</taxon>
        <taxon>fabids</taxon>
        <taxon>Rosales</taxon>
        <taxon>Rhamnaceae</taxon>
        <taxon>Paliureae</taxon>
        <taxon>Ziziphus</taxon>
    </lineage>
</organism>
<dbReference type="Proteomes" id="UP001652623">
    <property type="component" value="Chromosome 8"/>
</dbReference>
<dbReference type="InParanoid" id="A0A6P3ZHB6"/>
<proteinExistence type="predicted"/>
<dbReference type="PANTHER" id="PTHR35127:SF1">
    <property type="entry name" value="GENOME ASSEMBLY, CHROMOSOME: A10"/>
    <property type="match status" value="1"/>
</dbReference>
<accession>A0A6P3ZHB6</accession>
<dbReference type="AlphaFoldDB" id="A0A6P3ZHB6"/>
<sequence length="264" mass="28879">MASVGIRCGGGNYNLLGDCRFGNARIPHNRNAPPCLMIGNQTDSSRGKGMSKISAVATPAMSLESVEGRRARQSNKEQPPVAYEKVDRWMRESVEEIVKNLRKAPLLVHLYGRNDEIGGVETKKAVDNEDWAVAKDKWNSGEAPLPESVIFVEELSEKQEEEEEDNGQDDVVDGITKAWGIVVQGRGLECGPACYLLKTTSVGVRSAGSRPGLGCVGCTHFCLVKVNSFWETAESQLSNCWARTYAQEQSAGPTWTGLLFVEDQ</sequence>